<proteinExistence type="predicted"/>
<organism evidence="2">
    <name type="scientific">Rhizophora mucronata</name>
    <name type="common">Asiatic mangrove</name>
    <dbReference type="NCBI Taxonomy" id="61149"/>
    <lineage>
        <taxon>Eukaryota</taxon>
        <taxon>Viridiplantae</taxon>
        <taxon>Streptophyta</taxon>
        <taxon>Embryophyta</taxon>
        <taxon>Tracheophyta</taxon>
        <taxon>Spermatophyta</taxon>
        <taxon>Magnoliopsida</taxon>
        <taxon>eudicotyledons</taxon>
        <taxon>Gunneridae</taxon>
        <taxon>Pentapetalae</taxon>
        <taxon>rosids</taxon>
        <taxon>fabids</taxon>
        <taxon>Malpighiales</taxon>
        <taxon>Rhizophoraceae</taxon>
        <taxon>Rhizophora</taxon>
    </lineage>
</organism>
<name>A0A2P2NLN0_RHIMU</name>
<dbReference type="EMBL" id="GGEC01062905">
    <property type="protein sequence ID" value="MBX43389.1"/>
    <property type="molecule type" value="Transcribed_RNA"/>
</dbReference>
<keyword evidence="1" id="KW-1133">Transmembrane helix</keyword>
<accession>A0A2P2NLN0</accession>
<dbReference type="AlphaFoldDB" id="A0A2P2NLN0"/>
<protein>
    <submittedName>
        <fullName evidence="2">Uncharacterized protein</fullName>
    </submittedName>
</protein>
<reference evidence="2" key="1">
    <citation type="submission" date="2018-02" db="EMBL/GenBank/DDBJ databases">
        <title>Rhizophora mucronata_Transcriptome.</title>
        <authorList>
            <person name="Meera S.P."/>
            <person name="Sreeshan A."/>
            <person name="Augustine A."/>
        </authorList>
    </citation>
    <scope>NUCLEOTIDE SEQUENCE</scope>
    <source>
        <tissue evidence="2">Leaf</tissue>
    </source>
</reference>
<evidence type="ECO:0000313" key="2">
    <source>
        <dbReference type="EMBL" id="MBX43389.1"/>
    </source>
</evidence>
<keyword evidence="1" id="KW-0472">Membrane</keyword>
<sequence>MKNWVIGNAFELELYWVINGKIFCMPMDVYLGFFVFFFPKVMSVI</sequence>
<evidence type="ECO:0000256" key="1">
    <source>
        <dbReference type="SAM" id="Phobius"/>
    </source>
</evidence>
<keyword evidence="1" id="KW-0812">Transmembrane</keyword>
<feature type="transmembrane region" description="Helical" evidence="1">
    <location>
        <begin position="14"/>
        <end position="38"/>
    </location>
</feature>